<comment type="caution">
    <text evidence="6">The sequence shown here is derived from an EMBL/GenBank/DDBJ whole genome shotgun (WGS) entry which is preliminary data.</text>
</comment>
<protein>
    <recommendedName>
        <fullName evidence="5">ATP-grasp domain-containing protein</fullName>
    </recommendedName>
</protein>
<dbReference type="PANTHER" id="PTHR43585">
    <property type="entry name" value="FUMIPYRROLE BIOSYNTHESIS PROTEIN C"/>
    <property type="match status" value="1"/>
</dbReference>
<evidence type="ECO:0000313" key="6">
    <source>
        <dbReference type="EMBL" id="GIF84335.1"/>
    </source>
</evidence>
<dbReference type="Pfam" id="PF02655">
    <property type="entry name" value="ATP-grasp_3"/>
    <property type="match status" value="1"/>
</dbReference>
<evidence type="ECO:0000259" key="5">
    <source>
        <dbReference type="PROSITE" id="PS50975"/>
    </source>
</evidence>
<dbReference type="Gene3D" id="3.30.470.20">
    <property type="entry name" value="ATP-grasp fold, B domain"/>
    <property type="match status" value="1"/>
</dbReference>
<organism evidence="6 7">
    <name type="scientific">Catellatospora bangladeshensis</name>
    <dbReference type="NCBI Taxonomy" id="310355"/>
    <lineage>
        <taxon>Bacteria</taxon>
        <taxon>Bacillati</taxon>
        <taxon>Actinomycetota</taxon>
        <taxon>Actinomycetes</taxon>
        <taxon>Micromonosporales</taxon>
        <taxon>Micromonosporaceae</taxon>
        <taxon>Catellatospora</taxon>
    </lineage>
</organism>
<name>A0A8J3NMZ7_9ACTN</name>
<dbReference type="InterPro" id="IPR003806">
    <property type="entry name" value="ATP-grasp_PylC-type"/>
</dbReference>
<keyword evidence="3 4" id="KW-0067">ATP-binding</keyword>
<dbReference type="PROSITE" id="PS50975">
    <property type="entry name" value="ATP_GRASP"/>
    <property type="match status" value="1"/>
</dbReference>
<dbReference type="GO" id="GO:0046872">
    <property type="term" value="F:metal ion binding"/>
    <property type="evidence" value="ECO:0007669"/>
    <property type="project" value="InterPro"/>
</dbReference>
<accession>A0A8J3NMZ7</accession>
<evidence type="ECO:0000256" key="1">
    <source>
        <dbReference type="ARBA" id="ARBA00022598"/>
    </source>
</evidence>
<dbReference type="EMBL" id="BONF01000036">
    <property type="protein sequence ID" value="GIF84335.1"/>
    <property type="molecule type" value="Genomic_DNA"/>
</dbReference>
<dbReference type="GO" id="GO:0005524">
    <property type="term" value="F:ATP binding"/>
    <property type="evidence" value="ECO:0007669"/>
    <property type="project" value="UniProtKB-UniRule"/>
</dbReference>
<sequence>MGSQVNTVAVAVVPRSAIRPADLAKAAAACGHAPVFVAAAGGLDPAEKAEYAALGPVLEVDPERPGDLIARLREHHPVAITTFSEGMVPTTGELAEGLGLPYHDRDTVAALTDKWVQRRRLAEHGVDTVWSAVATSRQEVLDALASRPGPLVVKPRRSQSSRDTFLVAAAGDLPAEVEPSAERPFVVEEFLVGIGGEDIGDYVSVESLVVGGEPSTIGVTGKFPLLTPFREQGQFFPARLSPEVRAACARLAAAAVRALGIRRGLVHTELKLTAGGPRIIEVNGRIGGYVTDLYERATGLRLLELGMAETCGEPVTLPEPRDTGPVHFQFGNQPPPAGGVLRAFHGSAQAALEPGLVGYAESVAPGAELAPGVMTFFLDFLRGQAPGHQAMLDTLDRCLAHLQYDIEHPDGTTRRWQATREGLQPPAGGR</sequence>
<evidence type="ECO:0000256" key="4">
    <source>
        <dbReference type="PROSITE-ProRule" id="PRU00409"/>
    </source>
</evidence>
<gene>
    <name evidence="6" type="ORF">Cba03nite_56840</name>
</gene>
<keyword evidence="1" id="KW-0436">Ligase</keyword>
<feature type="domain" description="ATP-grasp" evidence="5">
    <location>
        <begin position="118"/>
        <end position="311"/>
    </location>
</feature>
<dbReference type="SMART" id="SM01209">
    <property type="entry name" value="GARS_A"/>
    <property type="match status" value="1"/>
</dbReference>
<dbReference type="InterPro" id="IPR011761">
    <property type="entry name" value="ATP-grasp"/>
</dbReference>
<evidence type="ECO:0000256" key="2">
    <source>
        <dbReference type="ARBA" id="ARBA00022741"/>
    </source>
</evidence>
<proteinExistence type="predicted"/>
<keyword evidence="7" id="KW-1185">Reference proteome</keyword>
<dbReference type="GO" id="GO:0016874">
    <property type="term" value="F:ligase activity"/>
    <property type="evidence" value="ECO:0007669"/>
    <property type="project" value="UniProtKB-KW"/>
</dbReference>
<reference evidence="6 7" key="1">
    <citation type="submission" date="2021-01" db="EMBL/GenBank/DDBJ databases">
        <title>Whole genome shotgun sequence of Catellatospora bangladeshensis NBRC 107357.</title>
        <authorList>
            <person name="Komaki H."/>
            <person name="Tamura T."/>
        </authorList>
    </citation>
    <scope>NUCLEOTIDE SEQUENCE [LARGE SCALE GENOMIC DNA]</scope>
    <source>
        <strain evidence="6 7">NBRC 107357</strain>
    </source>
</reference>
<keyword evidence="2 4" id="KW-0547">Nucleotide-binding</keyword>
<dbReference type="SUPFAM" id="SSF56059">
    <property type="entry name" value="Glutathione synthetase ATP-binding domain-like"/>
    <property type="match status" value="1"/>
</dbReference>
<dbReference type="PANTHER" id="PTHR43585:SF2">
    <property type="entry name" value="ATP-GRASP ENZYME FSQD"/>
    <property type="match status" value="1"/>
</dbReference>
<dbReference type="Proteomes" id="UP000601223">
    <property type="component" value="Unassembled WGS sequence"/>
</dbReference>
<dbReference type="InterPro" id="IPR052032">
    <property type="entry name" value="ATP-dep_AA_Ligase"/>
</dbReference>
<evidence type="ECO:0000313" key="7">
    <source>
        <dbReference type="Proteomes" id="UP000601223"/>
    </source>
</evidence>
<evidence type="ECO:0000256" key="3">
    <source>
        <dbReference type="ARBA" id="ARBA00022840"/>
    </source>
</evidence>
<dbReference type="AlphaFoldDB" id="A0A8J3NMZ7"/>